<accession>A0A0E0R526</accession>
<keyword evidence="3" id="KW-1185">Reference proteome</keyword>
<dbReference type="AlphaFoldDB" id="A0A0E0R526"/>
<proteinExistence type="predicted"/>
<feature type="compositionally biased region" description="Basic and acidic residues" evidence="1">
    <location>
        <begin position="73"/>
        <end position="99"/>
    </location>
</feature>
<sequence length="138" mass="14688">MPTKEPVHSHLTVGLASLALLSDGRAAAALLTVGFAAVPVSCPWVASPLLFSSILERVYCRSMTSPEVSVGHPQEHHMEANQKPKNGEGRRAATSHDNDATASPITPHFVSDSIADGRVVHKAMRAITLSSMLRRISA</sequence>
<name>A0A0E0R526_ORYRU</name>
<evidence type="ECO:0000313" key="3">
    <source>
        <dbReference type="Proteomes" id="UP000008022"/>
    </source>
</evidence>
<reference evidence="3" key="1">
    <citation type="submission" date="2013-06" db="EMBL/GenBank/DDBJ databases">
        <authorList>
            <person name="Zhao Q."/>
        </authorList>
    </citation>
    <scope>NUCLEOTIDE SEQUENCE</scope>
    <source>
        <strain evidence="3">cv. W1943</strain>
    </source>
</reference>
<reference evidence="2" key="2">
    <citation type="submission" date="2015-06" db="UniProtKB">
        <authorList>
            <consortium name="EnsemblPlants"/>
        </authorList>
    </citation>
    <scope>IDENTIFICATION</scope>
</reference>
<evidence type="ECO:0000313" key="2">
    <source>
        <dbReference type="EnsemblPlants" id="ORUFI11G05130.1"/>
    </source>
</evidence>
<organism evidence="2 3">
    <name type="scientific">Oryza rufipogon</name>
    <name type="common">Brownbeard rice</name>
    <name type="synonym">Asian wild rice</name>
    <dbReference type="NCBI Taxonomy" id="4529"/>
    <lineage>
        <taxon>Eukaryota</taxon>
        <taxon>Viridiplantae</taxon>
        <taxon>Streptophyta</taxon>
        <taxon>Embryophyta</taxon>
        <taxon>Tracheophyta</taxon>
        <taxon>Spermatophyta</taxon>
        <taxon>Magnoliopsida</taxon>
        <taxon>Liliopsida</taxon>
        <taxon>Poales</taxon>
        <taxon>Poaceae</taxon>
        <taxon>BOP clade</taxon>
        <taxon>Oryzoideae</taxon>
        <taxon>Oryzeae</taxon>
        <taxon>Oryzinae</taxon>
        <taxon>Oryza</taxon>
    </lineage>
</organism>
<dbReference type="Proteomes" id="UP000008022">
    <property type="component" value="Unassembled WGS sequence"/>
</dbReference>
<feature type="region of interest" description="Disordered" evidence="1">
    <location>
        <begin position="67"/>
        <end position="107"/>
    </location>
</feature>
<evidence type="ECO:0000256" key="1">
    <source>
        <dbReference type="SAM" id="MobiDB-lite"/>
    </source>
</evidence>
<dbReference type="EnsemblPlants" id="ORUFI11G05130.1">
    <property type="protein sequence ID" value="ORUFI11G05130.1"/>
    <property type="gene ID" value="ORUFI11G05130"/>
</dbReference>
<protein>
    <submittedName>
        <fullName evidence="2">Uncharacterized protein</fullName>
    </submittedName>
</protein>
<dbReference type="HOGENOM" id="CLU_1858527_0_0_1"/>
<dbReference type="Gramene" id="ORUFI11G05130.1">
    <property type="protein sequence ID" value="ORUFI11G05130.1"/>
    <property type="gene ID" value="ORUFI11G05130"/>
</dbReference>